<dbReference type="AlphaFoldDB" id="I9S992"/>
<dbReference type="PROSITE" id="PS00761">
    <property type="entry name" value="SPASE_I_3"/>
    <property type="match status" value="1"/>
</dbReference>
<dbReference type="NCBIfam" id="TIGR02227">
    <property type="entry name" value="sigpep_I_bact"/>
    <property type="match status" value="1"/>
</dbReference>
<dbReference type="InterPro" id="IPR000223">
    <property type="entry name" value="Pept_S26A_signal_pept_1"/>
</dbReference>
<dbReference type="GO" id="GO:0016020">
    <property type="term" value="C:membrane"/>
    <property type="evidence" value="ECO:0007669"/>
    <property type="project" value="UniProtKB-SubCell"/>
</dbReference>
<keyword evidence="10" id="KW-1185">Reference proteome</keyword>
<proteinExistence type="inferred from homology"/>
<evidence type="ECO:0000259" key="8">
    <source>
        <dbReference type="Pfam" id="PF10502"/>
    </source>
</evidence>
<dbReference type="CDD" id="cd06530">
    <property type="entry name" value="S26_SPase_I"/>
    <property type="match status" value="1"/>
</dbReference>
<dbReference type="PANTHER" id="PTHR43390:SF1">
    <property type="entry name" value="CHLOROPLAST PROCESSING PEPTIDASE"/>
    <property type="match status" value="1"/>
</dbReference>
<dbReference type="RefSeq" id="WP_007484921.1">
    <property type="nucleotide sequence ID" value="NZ_JH724314.1"/>
</dbReference>
<dbReference type="Pfam" id="PF10502">
    <property type="entry name" value="Peptidase_S26"/>
    <property type="match status" value="1"/>
</dbReference>
<evidence type="ECO:0000256" key="3">
    <source>
        <dbReference type="ARBA" id="ARBA00013208"/>
    </source>
</evidence>
<evidence type="ECO:0000256" key="1">
    <source>
        <dbReference type="ARBA" id="ARBA00000677"/>
    </source>
</evidence>
<accession>I9S992</accession>
<dbReference type="InterPro" id="IPR019758">
    <property type="entry name" value="Pept_S26A_signal_pept_1_CS"/>
</dbReference>
<keyword evidence="7" id="KW-0812">Transmembrane</keyword>
<reference evidence="9 10" key="1">
    <citation type="submission" date="2012-02" db="EMBL/GenBank/DDBJ databases">
        <title>The Genome Sequence of Bacteroides nordii CL02T12C05.</title>
        <authorList>
            <consortium name="The Broad Institute Genome Sequencing Platform"/>
            <person name="Earl A."/>
            <person name="Ward D."/>
            <person name="Feldgarden M."/>
            <person name="Gevers D."/>
            <person name="Zitomersky N.L."/>
            <person name="Coyne M.J."/>
            <person name="Comstock L.E."/>
            <person name="Young S.K."/>
            <person name="Zeng Q."/>
            <person name="Gargeya S."/>
            <person name="Fitzgerald M."/>
            <person name="Haas B."/>
            <person name="Abouelleil A."/>
            <person name="Alvarado L."/>
            <person name="Arachchi H.M."/>
            <person name="Berlin A."/>
            <person name="Chapman S.B."/>
            <person name="Gearin G."/>
            <person name="Goldberg J."/>
            <person name="Griggs A."/>
            <person name="Gujja S."/>
            <person name="Hansen M."/>
            <person name="Heiman D."/>
            <person name="Howarth C."/>
            <person name="Larimer J."/>
            <person name="Lui A."/>
            <person name="MacDonald P.J.P."/>
            <person name="McCowen C."/>
            <person name="Montmayeur A."/>
            <person name="Murphy C."/>
            <person name="Neiman D."/>
            <person name="Pearson M."/>
            <person name="Priest M."/>
            <person name="Roberts A."/>
            <person name="Saif S."/>
            <person name="Shea T."/>
            <person name="Sisk P."/>
            <person name="Stolte C."/>
            <person name="Sykes S."/>
            <person name="Wortman J."/>
            <person name="Nusbaum C."/>
            <person name="Birren B."/>
        </authorList>
    </citation>
    <scope>NUCLEOTIDE SEQUENCE [LARGE SCALE GENOMIC DNA]</scope>
    <source>
        <strain evidence="9 10">CL02T12C05</strain>
    </source>
</reference>
<evidence type="ECO:0000256" key="2">
    <source>
        <dbReference type="ARBA" id="ARBA00009370"/>
    </source>
</evidence>
<keyword evidence="5 7" id="KW-0378">Hydrolase</keyword>
<keyword evidence="7" id="KW-1133">Transmembrane helix</keyword>
<comment type="catalytic activity">
    <reaction evidence="1 7">
        <text>Cleavage of hydrophobic, N-terminal signal or leader sequences from secreted and periplasmic proteins.</text>
        <dbReference type="EC" id="3.4.21.89"/>
    </reaction>
</comment>
<dbReference type="GO" id="GO:0009003">
    <property type="term" value="F:signal peptidase activity"/>
    <property type="evidence" value="ECO:0007669"/>
    <property type="project" value="UniProtKB-EC"/>
</dbReference>
<organism evidence="9 10">
    <name type="scientific">Bacteroides nordii CL02T12C05</name>
    <dbReference type="NCBI Taxonomy" id="997884"/>
    <lineage>
        <taxon>Bacteria</taxon>
        <taxon>Pseudomonadati</taxon>
        <taxon>Bacteroidota</taxon>
        <taxon>Bacteroidia</taxon>
        <taxon>Bacteroidales</taxon>
        <taxon>Bacteroidaceae</taxon>
        <taxon>Bacteroides</taxon>
    </lineage>
</organism>
<evidence type="ECO:0000256" key="5">
    <source>
        <dbReference type="ARBA" id="ARBA00022801"/>
    </source>
</evidence>
<dbReference type="GO" id="GO:0004252">
    <property type="term" value="F:serine-type endopeptidase activity"/>
    <property type="evidence" value="ECO:0007669"/>
    <property type="project" value="InterPro"/>
</dbReference>
<feature type="transmembrane region" description="Helical" evidence="7">
    <location>
        <begin position="12"/>
        <end position="33"/>
    </location>
</feature>
<feature type="active site" evidence="6">
    <location>
        <position position="116"/>
    </location>
</feature>
<evidence type="ECO:0000256" key="6">
    <source>
        <dbReference type="PIRSR" id="PIRSR600223-1"/>
    </source>
</evidence>
<gene>
    <name evidence="9" type="ORF">HMPREF1068_01873</name>
</gene>
<sequence length="243" mass="29081">MSESLKQKFKGAGYVLFCLFVLFQFYIFLRMYWIASCVIPTYSMSPTLFRGDYICVSLQIPGRRVFMTDSLHEDRLIVHRKKGIRSIKRNDVVVFNFPYSESKRRMKLSMKTFYCKRCVAIPGTTYCWQWNNREHSIYLPQKGDVMAIDSINYKHYHKCIEYETGQNLKLESGSVYLNDSIVNEYRFLHDYYFMQGDHTSDSYDSRFWGLLPDDFILGVGQFIWFSKDVKTNKIRWERIFKKL</sequence>
<dbReference type="InterPro" id="IPR019533">
    <property type="entry name" value="Peptidase_S26"/>
</dbReference>
<comment type="similarity">
    <text evidence="2 7">Belongs to the peptidase S26 family.</text>
</comment>
<comment type="subcellular location">
    <subcellularLocation>
        <location evidence="7">Membrane</location>
        <topology evidence="7">Single-pass type II membrane protein</topology>
    </subcellularLocation>
</comment>
<feature type="active site" evidence="6">
    <location>
        <position position="43"/>
    </location>
</feature>
<dbReference type="PRINTS" id="PR00727">
    <property type="entry name" value="LEADERPTASE"/>
</dbReference>
<dbReference type="STRING" id="997884.HMPREF1068_01873"/>
<dbReference type="PANTHER" id="PTHR43390">
    <property type="entry name" value="SIGNAL PEPTIDASE I"/>
    <property type="match status" value="1"/>
</dbReference>
<feature type="domain" description="Peptidase S26" evidence="8">
    <location>
        <begin position="18"/>
        <end position="225"/>
    </location>
</feature>
<dbReference type="EMBL" id="AGXS01000015">
    <property type="protein sequence ID" value="EIY52326.1"/>
    <property type="molecule type" value="Genomic_DNA"/>
</dbReference>
<dbReference type="EC" id="3.4.21.89" evidence="3 7"/>
<evidence type="ECO:0000313" key="9">
    <source>
        <dbReference type="EMBL" id="EIY52326.1"/>
    </source>
</evidence>
<dbReference type="SUPFAM" id="SSF51306">
    <property type="entry name" value="LexA/Signal peptidase"/>
    <property type="match status" value="1"/>
</dbReference>
<dbReference type="GO" id="GO:0006465">
    <property type="term" value="P:signal peptide processing"/>
    <property type="evidence" value="ECO:0007669"/>
    <property type="project" value="InterPro"/>
</dbReference>
<keyword evidence="7" id="KW-0645">Protease</keyword>
<dbReference type="PATRIC" id="fig|997884.3.peg.1906"/>
<dbReference type="InterPro" id="IPR036286">
    <property type="entry name" value="LexA/Signal_pep-like_sf"/>
</dbReference>
<dbReference type="HOGENOM" id="CLU_028723_1_0_10"/>
<protein>
    <recommendedName>
        <fullName evidence="4 7">Signal peptidase I</fullName>
        <ecNumber evidence="3 7">3.4.21.89</ecNumber>
    </recommendedName>
</protein>
<dbReference type="eggNOG" id="COG0681">
    <property type="taxonomic scope" value="Bacteria"/>
</dbReference>
<dbReference type="Gene3D" id="2.10.109.10">
    <property type="entry name" value="Umud Fragment, subunit A"/>
    <property type="match status" value="1"/>
</dbReference>
<name>I9S992_9BACE</name>
<evidence type="ECO:0000313" key="10">
    <source>
        <dbReference type="Proteomes" id="UP000003089"/>
    </source>
</evidence>
<evidence type="ECO:0000256" key="4">
    <source>
        <dbReference type="ARBA" id="ARBA00019232"/>
    </source>
</evidence>
<comment type="caution">
    <text evidence="9">The sequence shown here is derived from an EMBL/GenBank/DDBJ whole genome shotgun (WGS) entry which is preliminary data.</text>
</comment>
<keyword evidence="7" id="KW-0472">Membrane</keyword>
<dbReference type="Proteomes" id="UP000003089">
    <property type="component" value="Unassembled WGS sequence"/>
</dbReference>
<evidence type="ECO:0000256" key="7">
    <source>
        <dbReference type="RuleBase" id="RU362042"/>
    </source>
</evidence>